<proteinExistence type="predicted"/>
<gene>
    <name evidence="1" type="ORF">QAD02_004780</name>
</gene>
<comment type="caution">
    <text evidence="1">The sequence shown here is derived from an EMBL/GenBank/DDBJ whole genome shotgun (WGS) entry which is preliminary data.</text>
</comment>
<evidence type="ECO:0000313" key="1">
    <source>
        <dbReference type="EMBL" id="KAJ8673518.1"/>
    </source>
</evidence>
<dbReference type="EMBL" id="CM056743">
    <property type="protein sequence ID" value="KAJ8673518.1"/>
    <property type="molecule type" value="Genomic_DNA"/>
</dbReference>
<dbReference type="Proteomes" id="UP001239111">
    <property type="component" value="Chromosome 3"/>
</dbReference>
<organism evidence="1 2">
    <name type="scientific">Eretmocerus hayati</name>
    <dbReference type="NCBI Taxonomy" id="131215"/>
    <lineage>
        <taxon>Eukaryota</taxon>
        <taxon>Metazoa</taxon>
        <taxon>Ecdysozoa</taxon>
        <taxon>Arthropoda</taxon>
        <taxon>Hexapoda</taxon>
        <taxon>Insecta</taxon>
        <taxon>Pterygota</taxon>
        <taxon>Neoptera</taxon>
        <taxon>Endopterygota</taxon>
        <taxon>Hymenoptera</taxon>
        <taxon>Apocrita</taxon>
        <taxon>Proctotrupomorpha</taxon>
        <taxon>Chalcidoidea</taxon>
        <taxon>Aphelinidae</taxon>
        <taxon>Aphelininae</taxon>
        <taxon>Eretmocerus</taxon>
    </lineage>
</organism>
<accession>A0ACC2NRP4</accession>
<name>A0ACC2NRP4_9HYME</name>
<keyword evidence="2" id="KW-1185">Reference proteome</keyword>
<evidence type="ECO:0000313" key="2">
    <source>
        <dbReference type="Proteomes" id="UP001239111"/>
    </source>
</evidence>
<reference evidence="1" key="1">
    <citation type="submission" date="2023-04" db="EMBL/GenBank/DDBJ databases">
        <title>A chromosome-level genome assembly of the parasitoid wasp Eretmocerus hayati.</title>
        <authorList>
            <person name="Zhong Y."/>
            <person name="Liu S."/>
            <person name="Liu Y."/>
        </authorList>
    </citation>
    <scope>NUCLEOTIDE SEQUENCE</scope>
    <source>
        <strain evidence="1">ZJU_SS_LIU_2023</strain>
    </source>
</reference>
<sequence length="728" mass="80349">MDCRVAIPIPKPWERTSSRPITPIGHPRQLAPNVGPWKPSRTQKDPGRALKPAHHRRKQPARRPSGRCTGSFHVRKRLQNPHDSCTGSCDQMGPIRQIPRHGKVLGARGRRVRGYSRISGRCLKFPVAPETHQQPTSTTSRTAPSTPAITRSWRAQKNPATSSVRASDWKSSHSTTLHAEIEPSPDSPKFKKPIGRGSDRILVTNMGEHINTTEPRKDFSVRRKIFENQHPHNSAMPDNARRWLPGAPGGWFPSPATVNETSESEGEASSRGPSPKRPCRLPSRASTELSVQSSQGSGPNISMDPSPVEEICISPQHVNAAAEASPYAGAANVASSANQGRSDEPCAIIRAQTGAAQNRTRQGGCARPQAHASTQTDRREPEASERHGAAGPAAPPQPPSVAPTASRRPVHRCRPRAVPCVELSSSEDEDEVRVVFEAPRIEDEMRIIPLNRLEFRRLCREYEENPRPEIGAQIRAMTTAHDARTRHREVVRRGRAERAEQRRLDRVEEQRRLAERANFAIQQDLVMMPGPHQVPPLAIPAMFEIPARDLAAAPEQQVNLQELVAQVPPMQERQNIPQQVFYRAEQAAEAVIGERQMAPSAPMAQPSFDNADPAPSRAISVSQHLQPLDLTNRAAPQVNPDAGVYRIQPAPPAAGGRPEEFRFLIRRLLGGPQPAVRPVRDEQPPEIRPAPEDAARGLQHPDEESDDDDAVWREIRRAVPGTEPSNAE</sequence>
<protein>
    <submittedName>
        <fullName evidence="1">Uncharacterized protein</fullName>
    </submittedName>
</protein>